<evidence type="ECO:0000313" key="3">
    <source>
        <dbReference type="Proteomes" id="UP000252519"/>
    </source>
</evidence>
<dbReference type="Proteomes" id="UP000252519">
    <property type="component" value="Unassembled WGS sequence"/>
</dbReference>
<accession>A0A368GZB6</accession>
<dbReference type="Pfam" id="PF00149">
    <property type="entry name" value="Metallophos"/>
    <property type="match status" value="1"/>
</dbReference>
<evidence type="ECO:0000313" key="2">
    <source>
        <dbReference type="EMBL" id="RCN48888.1"/>
    </source>
</evidence>
<reference evidence="2 3" key="1">
    <citation type="submission" date="2014-10" db="EMBL/GenBank/DDBJ databases">
        <title>Draft genome of the hookworm Ancylostoma caninum.</title>
        <authorList>
            <person name="Mitreva M."/>
        </authorList>
    </citation>
    <scope>NUCLEOTIDE SEQUENCE [LARGE SCALE GENOMIC DNA]</scope>
    <source>
        <strain evidence="2 3">Baltimore</strain>
    </source>
</reference>
<name>A0A368GZB6_ANCCA</name>
<dbReference type="SUPFAM" id="SSF56300">
    <property type="entry name" value="Metallo-dependent phosphatases"/>
    <property type="match status" value="1"/>
</dbReference>
<gene>
    <name evidence="2" type="ORF">ANCCAN_04997</name>
</gene>
<dbReference type="InterPro" id="IPR050341">
    <property type="entry name" value="PP1_catalytic_subunit"/>
</dbReference>
<dbReference type="EMBL" id="JOJR01000041">
    <property type="protein sequence ID" value="RCN48888.1"/>
    <property type="molecule type" value="Genomic_DNA"/>
</dbReference>
<dbReference type="PANTHER" id="PTHR11668">
    <property type="entry name" value="SERINE/THREONINE PROTEIN PHOSPHATASE"/>
    <property type="match status" value="1"/>
</dbReference>
<dbReference type="AlphaFoldDB" id="A0A368GZB6"/>
<evidence type="ECO:0000259" key="1">
    <source>
        <dbReference type="Pfam" id="PF00149"/>
    </source>
</evidence>
<dbReference type="GO" id="GO:0005634">
    <property type="term" value="C:nucleus"/>
    <property type="evidence" value="ECO:0007669"/>
    <property type="project" value="TreeGrafter"/>
</dbReference>
<dbReference type="STRING" id="29170.A0A368GZB6"/>
<dbReference type="OrthoDB" id="1930084at2759"/>
<dbReference type="PANTHER" id="PTHR11668:SF231">
    <property type="entry name" value="SERINE_THREONINE-PROTEIN PHOSPHATASE"/>
    <property type="match status" value="1"/>
</dbReference>
<organism evidence="2 3">
    <name type="scientific">Ancylostoma caninum</name>
    <name type="common">Dog hookworm</name>
    <dbReference type="NCBI Taxonomy" id="29170"/>
    <lineage>
        <taxon>Eukaryota</taxon>
        <taxon>Metazoa</taxon>
        <taxon>Ecdysozoa</taxon>
        <taxon>Nematoda</taxon>
        <taxon>Chromadorea</taxon>
        <taxon>Rhabditida</taxon>
        <taxon>Rhabditina</taxon>
        <taxon>Rhabditomorpha</taxon>
        <taxon>Strongyloidea</taxon>
        <taxon>Ancylostomatidae</taxon>
        <taxon>Ancylostomatinae</taxon>
        <taxon>Ancylostoma</taxon>
    </lineage>
</organism>
<keyword evidence="3" id="KW-1185">Reference proteome</keyword>
<feature type="domain" description="Calcineurin-like phosphoesterase" evidence="1">
    <location>
        <begin position="50"/>
        <end position="113"/>
    </location>
</feature>
<dbReference type="GO" id="GO:0004722">
    <property type="term" value="F:protein serine/threonine phosphatase activity"/>
    <property type="evidence" value="ECO:0007669"/>
    <property type="project" value="TreeGrafter"/>
</dbReference>
<dbReference type="InterPro" id="IPR004843">
    <property type="entry name" value="Calcineurin-like_PHP"/>
</dbReference>
<dbReference type="Gene3D" id="3.60.21.10">
    <property type="match status" value="1"/>
</dbReference>
<dbReference type="InterPro" id="IPR029052">
    <property type="entry name" value="Metallo-depent_PP-like"/>
</dbReference>
<dbReference type="GO" id="GO:0005737">
    <property type="term" value="C:cytoplasm"/>
    <property type="evidence" value="ECO:0007669"/>
    <property type="project" value="TreeGrafter"/>
</dbReference>
<comment type="caution">
    <text evidence="2">The sequence shown here is derived from an EMBL/GenBank/DDBJ whole genome shotgun (WGS) entry which is preliminary data.</text>
</comment>
<sequence length="133" mass="15143">MIQTSFPEPILFARGSVSNKNMRRYSWTICRFQQNAIQEKIPDVLRLFDRGGFPPMEAFAAMPFTGLVAGKILCMHGGLSPKLKSLDQLRQITRPIDPPNPSLHIDLLWSDPDHYVKVCAEQMQCRTGLLTRE</sequence>
<protein>
    <recommendedName>
        <fullName evidence="1">Calcineurin-like phosphoesterase domain-containing protein</fullName>
    </recommendedName>
</protein>
<proteinExistence type="predicted"/>